<feature type="region of interest" description="Disordered" evidence="2">
    <location>
        <begin position="455"/>
        <end position="505"/>
    </location>
</feature>
<dbReference type="OrthoDB" id="432685at2759"/>
<dbReference type="AlphaFoldDB" id="A0A9W8H4U4"/>
<feature type="compositionally biased region" description="Low complexity" evidence="2">
    <location>
        <begin position="492"/>
        <end position="505"/>
    </location>
</feature>
<evidence type="ECO:0000256" key="3">
    <source>
        <dbReference type="SAM" id="Phobius"/>
    </source>
</evidence>
<keyword evidence="3" id="KW-1133">Transmembrane helix</keyword>
<organism evidence="4 5">
    <name type="scientific">Coemansia javaensis</name>
    <dbReference type="NCBI Taxonomy" id="2761396"/>
    <lineage>
        <taxon>Eukaryota</taxon>
        <taxon>Fungi</taxon>
        <taxon>Fungi incertae sedis</taxon>
        <taxon>Zoopagomycota</taxon>
        <taxon>Kickxellomycotina</taxon>
        <taxon>Kickxellomycetes</taxon>
        <taxon>Kickxellales</taxon>
        <taxon>Kickxellaceae</taxon>
        <taxon>Coemansia</taxon>
    </lineage>
</organism>
<keyword evidence="5" id="KW-1185">Reference proteome</keyword>
<name>A0A9W8H4U4_9FUNG</name>
<dbReference type="EMBL" id="JANBUL010000196">
    <property type="protein sequence ID" value="KAJ2779053.1"/>
    <property type="molecule type" value="Genomic_DNA"/>
</dbReference>
<evidence type="ECO:0000313" key="4">
    <source>
        <dbReference type="EMBL" id="KAJ2779053.1"/>
    </source>
</evidence>
<comment type="caution">
    <text evidence="4">The sequence shown here is derived from an EMBL/GenBank/DDBJ whole genome shotgun (WGS) entry which is preliminary data.</text>
</comment>
<feature type="compositionally biased region" description="Low complexity" evidence="2">
    <location>
        <begin position="458"/>
        <end position="472"/>
    </location>
</feature>
<dbReference type="Proteomes" id="UP001140217">
    <property type="component" value="Unassembled WGS sequence"/>
</dbReference>
<gene>
    <name evidence="4" type="ORF">H4R18_004231</name>
</gene>
<sequence length="714" mass="78009">MDELLLFLESFRAGDFVDCAELRAYLDRAHSTKDEQFTFDEDDYRRVQETLGDVKSLGIEDAFSLLGILLPQLKSTYIGDQTHAAVGGDAQPGYVGNIIDDEPDGARAVPDAATDAPGPLDSYSRRRTSPIRRNPLSSTAEGARLRGRNLAAMTNADYDALAGTIQPSLANEIASYAAHAGIGPPAAAAAEPASLDDLDQSGFSTPHVSRAAIRQRMRAVARAQPHAGAGPYDVPISPESSSHDLRSPLRSPTRYAELDDGSRQHIEELLSKKAELQKAVAEKTRRIELIESQYEKRTVSLERDIDECKAQLTTKKREIERLKQAERSCAENLRVAEGEIERIGVSLSNSTAQAAELRRQLDTKTAQLDESNQRVLSHQAEIVGLKADLGANHQQQDQLARDHRRLELQFRELQHELKAARELRDEAAAVRKENLELGETIDALKQELADLRLRDQQRQQSAGADDQGAAQQPGLRRRYRSLRDELEDSDSPAKSAAGGADSADSQELRDAAVRQWISAALARCSAEDLVLLSEVWRRIEYCDAGTDAQARLRRELIDVFAAPCKHGLKEAIRGRSNPTLARIVDSVAGEYGARALPAGKGAKGLAQVLASGQYTVAAVVLYSVVIFCLGIITASYFGAAQPGMAAPGPFSAANGTAQPGMPGVVRQILVVDDTPAYKHYTPLRKRTPRSRLGEMLFYWAETLLWDDSDAPVPT</sequence>
<keyword evidence="1" id="KW-0175">Coiled coil</keyword>
<keyword evidence="3" id="KW-0472">Membrane</keyword>
<feature type="transmembrane region" description="Helical" evidence="3">
    <location>
        <begin position="614"/>
        <end position="637"/>
    </location>
</feature>
<evidence type="ECO:0000313" key="5">
    <source>
        <dbReference type="Proteomes" id="UP001140217"/>
    </source>
</evidence>
<protein>
    <submittedName>
        <fullName evidence="4">Uncharacterized protein</fullName>
    </submittedName>
</protein>
<feature type="coiled-coil region" evidence="1">
    <location>
        <begin position="266"/>
        <end position="454"/>
    </location>
</feature>
<feature type="region of interest" description="Disordered" evidence="2">
    <location>
        <begin position="101"/>
        <end position="140"/>
    </location>
</feature>
<proteinExistence type="predicted"/>
<evidence type="ECO:0000256" key="2">
    <source>
        <dbReference type="SAM" id="MobiDB-lite"/>
    </source>
</evidence>
<keyword evidence="3" id="KW-0812">Transmembrane</keyword>
<reference evidence="4" key="1">
    <citation type="submission" date="2022-07" db="EMBL/GenBank/DDBJ databases">
        <title>Phylogenomic reconstructions and comparative analyses of Kickxellomycotina fungi.</title>
        <authorList>
            <person name="Reynolds N.K."/>
            <person name="Stajich J.E."/>
            <person name="Barry K."/>
            <person name="Grigoriev I.V."/>
            <person name="Crous P."/>
            <person name="Smith M.E."/>
        </authorList>
    </citation>
    <scope>NUCLEOTIDE SEQUENCE</scope>
    <source>
        <strain evidence="4">NBRC 105414</strain>
    </source>
</reference>
<feature type="region of interest" description="Disordered" evidence="2">
    <location>
        <begin position="223"/>
        <end position="249"/>
    </location>
</feature>
<evidence type="ECO:0000256" key="1">
    <source>
        <dbReference type="SAM" id="Coils"/>
    </source>
</evidence>
<accession>A0A9W8H4U4</accession>